<reference evidence="1 2" key="1">
    <citation type="submission" date="2016-01" db="EMBL/GenBank/DDBJ databases">
        <title>Draft Genome Sequences of Seven Thermophilic Sporeformers Isolated from Foods.</title>
        <authorList>
            <person name="Berendsen E.M."/>
            <person name="Wells-Bennik M.H."/>
            <person name="Krawcyk A.O."/>
            <person name="De Jong A."/>
            <person name="Holsappel S."/>
            <person name="Eijlander R.T."/>
            <person name="Kuipers O.P."/>
        </authorList>
    </citation>
    <scope>NUCLEOTIDE SEQUENCE [LARGE SCALE GENOMIC DNA]</scope>
    <source>
        <strain evidence="1 2">B4109</strain>
    </source>
</reference>
<name>A0A150MVX9_GEOSE</name>
<dbReference type="RefSeq" id="WP_053532665.1">
    <property type="nucleotide sequence ID" value="NZ_JARMRZ010000101.1"/>
</dbReference>
<dbReference type="GeneID" id="89613234"/>
<dbReference type="Proteomes" id="UP000075424">
    <property type="component" value="Unassembled WGS sequence"/>
</dbReference>
<evidence type="ECO:0000313" key="1">
    <source>
        <dbReference type="EMBL" id="KYD28559.1"/>
    </source>
</evidence>
<dbReference type="AlphaFoldDB" id="A0A150MVX9"/>
<accession>A0A150MVX9</accession>
<protein>
    <submittedName>
        <fullName evidence="1">Uncharacterized protein</fullName>
    </submittedName>
</protein>
<evidence type="ECO:0000313" key="2">
    <source>
        <dbReference type="Proteomes" id="UP000075424"/>
    </source>
</evidence>
<dbReference type="PATRIC" id="fig|1422.18.peg.2019"/>
<gene>
    <name evidence="1" type="ORF">B4109_3022</name>
</gene>
<dbReference type="EMBL" id="LQYV01000024">
    <property type="protein sequence ID" value="KYD28559.1"/>
    <property type="molecule type" value="Genomic_DNA"/>
</dbReference>
<sequence>MKTKVKQAIELYRNGDIKKALGLAKTFRIGLTKEERGQLARGYECIVHKAFYESIGRNPKEEIEKAKAIFEKRIYQPYVTAKGAVS</sequence>
<organism evidence="1 2">
    <name type="scientific">Geobacillus stearothermophilus</name>
    <name type="common">Bacillus stearothermophilus</name>
    <dbReference type="NCBI Taxonomy" id="1422"/>
    <lineage>
        <taxon>Bacteria</taxon>
        <taxon>Bacillati</taxon>
        <taxon>Bacillota</taxon>
        <taxon>Bacilli</taxon>
        <taxon>Bacillales</taxon>
        <taxon>Anoxybacillaceae</taxon>
        <taxon>Geobacillus</taxon>
    </lineage>
</organism>
<comment type="caution">
    <text evidence="1">The sequence shown here is derived from an EMBL/GenBank/DDBJ whole genome shotgun (WGS) entry which is preliminary data.</text>
</comment>
<proteinExistence type="predicted"/>